<feature type="transmembrane region" description="Helical" evidence="8">
    <location>
        <begin position="250"/>
        <end position="274"/>
    </location>
</feature>
<feature type="transmembrane region" description="Helical" evidence="8">
    <location>
        <begin position="144"/>
        <end position="165"/>
    </location>
</feature>
<evidence type="ECO:0000256" key="5">
    <source>
        <dbReference type="ARBA" id="ARBA00022692"/>
    </source>
</evidence>
<reference evidence="9 10" key="1">
    <citation type="journal article" date="2015" name="Genome Announc.">
        <title>Expanding the biotechnology potential of lactobacilli through comparative genomics of 213 strains and associated genera.</title>
        <authorList>
            <person name="Sun Z."/>
            <person name="Harris H.M."/>
            <person name="McCann A."/>
            <person name="Guo C."/>
            <person name="Argimon S."/>
            <person name="Zhang W."/>
            <person name="Yang X."/>
            <person name="Jeffery I.B."/>
            <person name="Cooney J.C."/>
            <person name="Kagawa T.F."/>
            <person name="Liu W."/>
            <person name="Song Y."/>
            <person name="Salvetti E."/>
            <person name="Wrobel A."/>
            <person name="Rasinkangas P."/>
            <person name="Parkhill J."/>
            <person name="Rea M.C."/>
            <person name="O'Sullivan O."/>
            <person name="Ritari J."/>
            <person name="Douillard F.P."/>
            <person name="Paul Ross R."/>
            <person name="Yang R."/>
            <person name="Briner A.E."/>
            <person name="Felis G.E."/>
            <person name="de Vos W.M."/>
            <person name="Barrangou R."/>
            <person name="Klaenhammer T.R."/>
            <person name="Caufield P.W."/>
            <person name="Cui Y."/>
            <person name="Zhang H."/>
            <person name="O'Toole P.W."/>
        </authorList>
    </citation>
    <scope>NUCLEOTIDE SEQUENCE [LARGE SCALE GENOMIC DNA]</scope>
    <source>
        <strain evidence="9 10">NBRC 103219</strain>
    </source>
</reference>
<feature type="transmembrane region" description="Helical" evidence="8">
    <location>
        <begin position="60"/>
        <end position="78"/>
    </location>
</feature>
<organism evidence="9 10">
    <name type="scientific">Ligilactobacillus pobuzihii</name>
    <dbReference type="NCBI Taxonomy" id="449659"/>
    <lineage>
        <taxon>Bacteria</taxon>
        <taxon>Bacillati</taxon>
        <taxon>Bacillota</taxon>
        <taxon>Bacilli</taxon>
        <taxon>Lactobacillales</taxon>
        <taxon>Lactobacillaceae</taxon>
        <taxon>Ligilactobacillus</taxon>
    </lineage>
</organism>
<evidence type="ECO:0000256" key="8">
    <source>
        <dbReference type="SAM" id="Phobius"/>
    </source>
</evidence>
<dbReference type="GO" id="GO:0042907">
    <property type="term" value="F:xanthine transmembrane transporter activity"/>
    <property type="evidence" value="ECO:0007669"/>
    <property type="project" value="TreeGrafter"/>
</dbReference>
<keyword evidence="10" id="KW-1185">Reference proteome</keyword>
<keyword evidence="5 8" id="KW-0812">Transmembrane</keyword>
<dbReference type="PANTHER" id="PTHR42810:SF4">
    <property type="entry name" value="URIC ACID TRANSPORTER UACT"/>
    <property type="match status" value="1"/>
</dbReference>
<comment type="similarity">
    <text evidence="2">Belongs to the nucleobase:cation symporter-2 (NCS2) (TC 2.A.40) family.</text>
</comment>
<dbReference type="EMBL" id="JQCN01000052">
    <property type="protein sequence ID" value="KRN98066.1"/>
    <property type="molecule type" value="Genomic_DNA"/>
</dbReference>
<comment type="subcellular location">
    <subcellularLocation>
        <location evidence="1">Cell membrane</location>
        <topology evidence="1">Multi-pass membrane protein</topology>
    </subcellularLocation>
</comment>
<dbReference type="InterPro" id="IPR006043">
    <property type="entry name" value="NCS2"/>
</dbReference>
<dbReference type="Proteomes" id="UP000051886">
    <property type="component" value="Unassembled WGS sequence"/>
</dbReference>
<dbReference type="NCBIfam" id="TIGR00801">
    <property type="entry name" value="ncs2"/>
    <property type="match status" value="1"/>
</dbReference>
<dbReference type="PATRIC" id="fig|449659.4.peg.355"/>
<dbReference type="NCBIfam" id="NF037981">
    <property type="entry name" value="NCS2_1"/>
    <property type="match status" value="1"/>
</dbReference>
<name>A0A0R2L8L1_9LACO</name>
<feature type="transmembrane region" description="Helical" evidence="8">
    <location>
        <begin position="416"/>
        <end position="436"/>
    </location>
</feature>
<keyword evidence="7 8" id="KW-0472">Membrane</keyword>
<evidence type="ECO:0000256" key="1">
    <source>
        <dbReference type="ARBA" id="ARBA00004651"/>
    </source>
</evidence>
<gene>
    <name evidence="9" type="ORF">IV66_GL000356</name>
</gene>
<dbReference type="GO" id="GO:0005886">
    <property type="term" value="C:plasma membrane"/>
    <property type="evidence" value="ECO:0007669"/>
    <property type="project" value="UniProtKB-SubCell"/>
</dbReference>
<feature type="transmembrane region" description="Helical" evidence="8">
    <location>
        <begin position="356"/>
        <end position="374"/>
    </location>
</feature>
<proteinExistence type="inferred from homology"/>
<dbReference type="AlphaFoldDB" id="A0A0R2L8L1"/>
<dbReference type="PANTHER" id="PTHR42810">
    <property type="entry name" value="PURINE PERMEASE C1399.01C-RELATED"/>
    <property type="match status" value="1"/>
</dbReference>
<keyword evidence="6 8" id="KW-1133">Transmembrane helix</keyword>
<dbReference type="STRING" id="449659.IV66_GL000356"/>
<protein>
    <submittedName>
        <fullName evidence="9">Xanthine permease</fullName>
    </submittedName>
</protein>
<evidence type="ECO:0000256" key="4">
    <source>
        <dbReference type="ARBA" id="ARBA00022475"/>
    </source>
</evidence>
<feature type="transmembrane region" description="Helical" evidence="8">
    <location>
        <begin position="114"/>
        <end position="132"/>
    </location>
</feature>
<feature type="transmembrane region" description="Helical" evidence="8">
    <location>
        <begin position="177"/>
        <end position="198"/>
    </location>
</feature>
<dbReference type="InterPro" id="IPR017588">
    <property type="entry name" value="UacT-like"/>
</dbReference>
<evidence type="ECO:0000256" key="3">
    <source>
        <dbReference type="ARBA" id="ARBA00022448"/>
    </source>
</evidence>
<feature type="transmembrane region" description="Helical" evidence="8">
    <location>
        <begin position="85"/>
        <end position="102"/>
    </location>
</feature>
<evidence type="ECO:0000256" key="7">
    <source>
        <dbReference type="ARBA" id="ARBA00023136"/>
    </source>
</evidence>
<evidence type="ECO:0000313" key="9">
    <source>
        <dbReference type="EMBL" id="KRN98066.1"/>
    </source>
</evidence>
<comment type="caution">
    <text evidence="9">The sequence shown here is derived from an EMBL/GenBank/DDBJ whole genome shotgun (WGS) entry which is preliminary data.</text>
</comment>
<dbReference type="PROSITE" id="PS01116">
    <property type="entry name" value="XANTH_URACIL_PERMASE"/>
    <property type="match status" value="1"/>
</dbReference>
<evidence type="ECO:0000256" key="6">
    <source>
        <dbReference type="ARBA" id="ARBA00022989"/>
    </source>
</evidence>
<accession>A0A0R2L8L1</accession>
<evidence type="ECO:0000256" key="2">
    <source>
        <dbReference type="ARBA" id="ARBA00008821"/>
    </source>
</evidence>
<feature type="transmembrane region" description="Helical" evidence="8">
    <location>
        <begin position="205"/>
        <end position="230"/>
    </location>
</feature>
<dbReference type="Pfam" id="PF00860">
    <property type="entry name" value="Xan_ur_permease"/>
    <property type="match status" value="1"/>
</dbReference>
<feature type="transmembrane region" description="Helical" evidence="8">
    <location>
        <begin position="386"/>
        <end position="404"/>
    </location>
</feature>
<feature type="transmembrane region" description="Helical" evidence="8">
    <location>
        <begin position="36"/>
        <end position="54"/>
    </location>
</feature>
<evidence type="ECO:0000313" key="10">
    <source>
        <dbReference type="Proteomes" id="UP000051886"/>
    </source>
</evidence>
<dbReference type="InterPro" id="IPR006042">
    <property type="entry name" value="Xan_ur_permease"/>
</dbReference>
<keyword evidence="4" id="KW-1003">Cell membrane</keyword>
<feature type="transmembrane region" description="Helical" evidence="8">
    <location>
        <begin position="330"/>
        <end position="350"/>
    </location>
</feature>
<keyword evidence="3" id="KW-0813">Transport</keyword>
<sequence length="449" mass="47942">MVKSTHKSVNIEQGDKTLENTDKSITKNLVLGLQHLLAMYSGDILVPLLVGGALNFNAQQMTYLVSMDIFMCGIATLLQLKRTRWTGIAMPVVLGCAVEYVAPLQNIGNNFGWAYMYGGIIAAGIFIMLIAGPFAKLRRFFPPIVTGSLITLIGFTLIPVAFQNLGGGDSTAKSFGTPINLILGFTTALVIIVINIWGRGFFKQISILVGILAGTLLAIALGSVGFSPVSSANWFQLPIPFYFGVPKFEWSSIATMVLAALTCMIESTGVYYALADVTGKDLSTDDMKRGYRSEGLAAILGGVFNTFPYSTFSQNVGIVQLSGIKKLRPVYYSAGLLMVLGLIPKFGAIATLIPSSVLGGAMLVMFGMVGAQGIKMLSAVEMNNKNLLIMAVSIGLGLGVTTQPDLLQFLPAQLQTILGNGMVVGSFTVVILNILLNHTGVKEQVEEEI</sequence>
<dbReference type="NCBIfam" id="TIGR03173">
    <property type="entry name" value="pbuX"/>
    <property type="match status" value="1"/>
</dbReference>